<accession>A0A0E3PNJ5</accession>
<protein>
    <submittedName>
        <fullName evidence="3">Uncharacterized protein</fullName>
    </submittedName>
</protein>
<name>A0A0E3PNJ5_9EURY</name>
<keyword evidence="2" id="KW-0378">Hydrolase</keyword>
<dbReference type="EMBL" id="CP009508">
    <property type="protein sequence ID" value="AKB36669.1"/>
    <property type="molecule type" value="Genomic_DNA"/>
</dbReference>
<dbReference type="AlphaFoldDB" id="A0A0E3PNJ5"/>
<dbReference type="GO" id="GO:0004521">
    <property type="term" value="F:RNA endonuclease activity"/>
    <property type="evidence" value="ECO:0007669"/>
    <property type="project" value="InterPro"/>
</dbReference>
<evidence type="ECO:0000256" key="2">
    <source>
        <dbReference type="ARBA" id="ARBA00022801"/>
    </source>
</evidence>
<sequence length="215" mass="23583">MNNPLKYTDPSGHYVETVIDLAFLAMDINDIRTGNADKWTYAGLGVDLVCAALPGVTGGRLGVQALEETVTHADNVGDLFKLLDKTAGVEKKADNVIDAEKTVNNVDDSTDIVKTINEAATNVNQNIPEKAMDIARKIKENNGKVPTGYKGGRSFKNDGRNGGQVLPESINYKEYDIDPYVRGNNRVSERIVIGDDGSVWYTNNHYETFTQIEDV</sequence>
<dbReference type="Gene3D" id="3.10.450.30">
    <property type="entry name" value="Microbial ribonucleases"/>
    <property type="match status" value="1"/>
</dbReference>
<evidence type="ECO:0000313" key="4">
    <source>
        <dbReference type="Proteomes" id="UP000033123"/>
    </source>
</evidence>
<dbReference type="PANTHER" id="PTHR37465:SF1">
    <property type="entry name" value="BACTERIAL TOXIN 44 DOMAIN-CONTAINING PROTEIN"/>
    <property type="match status" value="1"/>
</dbReference>
<proteinExistence type="predicted"/>
<dbReference type="PATRIC" id="fig|1434118.4.peg.2660"/>
<reference evidence="3 4" key="1">
    <citation type="submission" date="2014-07" db="EMBL/GenBank/DDBJ databases">
        <title>Methanogenic archaea and the global carbon cycle.</title>
        <authorList>
            <person name="Henriksen J.R."/>
            <person name="Luke J."/>
            <person name="Reinhart S."/>
            <person name="Benedict M.N."/>
            <person name="Youngblut N.D."/>
            <person name="Metcalf M.E."/>
            <person name="Whitaker R.J."/>
            <person name="Metcalf W.W."/>
        </authorList>
    </citation>
    <scope>NUCLEOTIDE SEQUENCE [LARGE SCALE GENOMIC DNA]</scope>
    <source>
        <strain evidence="3 4">C2J</strain>
    </source>
</reference>
<dbReference type="PANTHER" id="PTHR37465">
    <property type="match status" value="1"/>
</dbReference>
<dbReference type="InterPro" id="IPR016191">
    <property type="entry name" value="Ribonuclease/ribotoxin"/>
</dbReference>
<dbReference type="Proteomes" id="UP000033123">
    <property type="component" value="Chromosome"/>
</dbReference>
<dbReference type="GO" id="GO:0003723">
    <property type="term" value="F:RNA binding"/>
    <property type="evidence" value="ECO:0007669"/>
    <property type="project" value="InterPro"/>
</dbReference>
<dbReference type="STRING" id="1434118.MSSAC_2079"/>
<gene>
    <name evidence="3" type="ORF">MSSAC_2079</name>
</gene>
<dbReference type="InterPro" id="IPR000026">
    <property type="entry name" value="N1-like"/>
</dbReference>
<dbReference type="KEGG" id="msj:MSSAC_2079"/>
<evidence type="ECO:0000313" key="3">
    <source>
        <dbReference type="EMBL" id="AKB36669.1"/>
    </source>
</evidence>
<dbReference type="SUPFAM" id="SSF53933">
    <property type="entry name" value="Microbial ribonucleases"/>
    <property type="match status" value="1"/>
</dbReference>
<evidence type="ECO:0000256" key="1">
    <source>
        <dbReference type="ARBA" id="ARBA00022722"/>
    </source>
</evidence>
<keyword evidence="1" id="KW-0540">Nuclease</keyword>
<dbReference type="HOGENOM" id="CLU_019775_0_0_2"/>
<dbReference type="GO" id="GO:0016787">
    <property type="term" value="F:hydrolase activity"/>
    <property type="evidence" value="ECO:0007669"/>
    <property type="project" value="UniProtKB-KW"/>
</dbReference>
<dbReference type="Pfam" id="PF00545">
    <property type="entry name" value="Ribonuclease"/>
    <property type="match status" value="1"/>
</dbReference>
<organism evidence="3 4">
    <name type="scientific">Methanosarcina siciliae C2J</name>
    <dbReference type="NCBI Taxonomy" id="1434118"/>
    <lineage>
        <taxon>Archaea</taxon>
        <taxon>Methanobacteriati</taxon>
        <taxon>Methanobacteriota</taxon>
        <taxon>Stenosarchaea group</taxon>
        <taxon>Methanomicrobia</taxon>
        <taxon>Methanosarcinales</taxon>
        <taxon>Methanosarcinaceae</taxon>
        <taxon>Methanosarcina</taxon>
    </lineage>
</organism>